<protein>
    <submittedName>
        <fullName evidence="2">Transglutaminase-like domain-containing protein</fullName>
    </submittedName>
</protein>
<reference evidence="2" key="1">
    <citation type="journal article" date="2021" name="PeerJ">
        <title>Extensive microbial diversity within the chicken gut microbiome revealed by metagenomics and culture.</title>
        <authorList>
            <person name="Gilroy R."/>
            <person name="Ravi A."/>
            <person name="Getino M."/>
            <person name="Pursley I."/>
            <person name="Horton D.L."/>
            <person name="Alikhan N.F."/>
            <person name="Baker D."/>
            <person name="Gharbi K."/>
            <person name="Hall N."/>
            <person name="Watson M."/>
            <person name="Adriaenssens E.M."/>
            <person name="Foster-Nyarko E."/>
            <person name="Jarju S."/>
            <person name="Secka A."/>
            <person name="Antonio M."/>
            <person name="Oren A."/>
            <person name="Chaudhuri R.R."/>
            <person name="La Ragione R."/>
            <person name="Hildebrand F."/>
            <person name="Pallen M.J."/>
        </authorList>
    </citation>
    <scope>NUCLEOTIDE SEQUENCE</scope>
    <source>
        <strain evidence="2">ChiGjej6B6-1540</strain>
    </source>
</reference>
<dbReference type="Pfam" id="PF01841">
    <property type="entry name" value="Transglut_core"/>
    <property type="match status" value="1"/>
</dbReference>
<accession>A0A9D1RUF8</accession>
<name>A0A9D1RUF8_9FIRM</name>
<dbReference type="SUPFAM" id="SSF54001">
    <property type="entry name" value="Cysteine proteinases"/>
    <property type="match status" value="1"/>
</dbReference>
<dbReference type="InterPro" id="IPR038765">
    <property type="entry name" value="Papain-like_cys_pep_sf"/>
</dbReference>
<organism evidence="2 3">
    <name type="scientific">Candidatus Flavonifractor merdipullorum</name>
    <dbReference type="NCBI Taxonomy" id="2838590"/>
    <lineage>
        <taxon>Bacteria</taxon>
        <taxon>Bacillati</taxon>
        <taxon>Bacillota</taxon>
        <taxon>Clostridia</taxon>
        <taxon>Eubacteriales</taxon>
        <taxon>Oscillospiraceae</taxon>
        <taxon>Flavonifractor</taxon>
    </lineage>
</organism>
<dbReference type="InterPro" id="IPR002931">
    <property type="entry name" value="Transglutaminase-like"/>
</dbReference>
<evidence type="ECO:0000313" key="2">
    <source>
        <dbReference type="EMBL" id="HIW94399.1"/>
    </source>
</evidence>
<proteinExistence type="predicted"/>
<dbReference type="SMART" id="SM00460">
    <property type="entry name" value="TGc"/>
    <property type="match status" value="1"/>
</dbReference>
<dbReference type="Proteomes" id="UP000824192">
    <property type="component" value="Unassembled WGS sequence"/>
</dbReference>
<sequence>MRGENEAMTALTIPLPGDIARRKAIGDLEGALRLIDVYLSRNVEPELVSRLLAERVRLERLPKSYPYTRGEAIAMMREEWPDLTEEQFDALVDGGRIDWRYIHGEMHVHSAFLGSLRLYPKEAAGLKPEPPEDTTKRDALLERMERVGHVKAEITIKATIRPKKSAKGKQVQAWLPIPAACSQQSNIEILSATEGGVCAPLDAPQRTIWWDSTEEDSFSVTYRYTYNAVWTDPTTIVPDPVQPDFDTEEELPHLAFTPYLRALAARITDGCNGPVEKAAAIYDYVTGTIDYRFQPAYLQLESIADTCARERRGDCGVMALLFVALCRISGIPAQWESGLAVYPDRAGCHDWARFYIAPHGWLWADCSFGSSSRRRGEDQRRRHYFGSLDPWRMVANRACFAPLTPPDPAWRMDPYDNQLGEMTVDGRGLDSDEMERTVETVSFAYR</sequence>
<dbReference type="PANTHER" id="PTHR38339">
    <property type="entry name" value="TRANSGLUTAMINASE DOMAIN PROTEIN"/>
    <property type="match status" value="1"/>
</dbReference>
<reference evidence="2" key="2">
    <citation type="submission" date="2021-04" db="EMBL/GenBank/DDBJ databases">
        <authorList>
            <person name="Gilroy R."/>
        </authorList>
    </citation>
    <scope>NUCLEOTIDE SEQUENCE</scope>
    <source>
        <strain evidence="2">ChiGjej6B6-1540</strain>
    </source>
</reference>
<dbReference type="Gene3D" id="3.10.620.30">
    <property type="match status" value="1"/>
</dbReference>
<comment type="caution">
    <text evidence="2">The sequence shown here is derived from an EMBL/GenBank/DDBJ whole genome shotgun (WGS) entry which is preliminary data.</text>
</comment>
<dbReference type="PANTHER" id="PTHR38339:SF1">
    <property type="entry name" value="TRANSGLUTAMINASE-LIKE DOMAIN-CONTAINING PROTEIN"/>
    <property type="match status" value="1"/>
</dbReference>
<feature type="domain" description="Transglutaminase-like" evidence="1">
    <location>
        <begin position="307"/>
        <end position="368"/>
    </location>
</feature>
<dbReference type="AlphaFoldDB" id="A0A9D1RUF8"/>
<evidence type="ECO:0000259" key="1">
    <source>
        <dbReference type="SMART" id="SM00460"/>
    </source>
</evidence>
<evidence type="ECO:0000313" key="3">
    <source>
        <dbReference type="Proteomes" id="UP000824192"/>
    </source>
</evidence>
<gene>
    <name evidence="2" type="ORF">H9868_07660</name>
</gene>
<dbReference type="EMBL" id="DXGA01000162">
    <property type="protein sequence ID" value="HIW94399.1"/>
    <property type="molecule type" value="Genomic_DNA"/>
</dbReference>